<dbReference type="EMBL" id="CP036526">
    <property type="protein sequence ID" value="QDT08128.1"/>
    <property type="molecule type" value="Genomic_DNA"/>
</dbReference>
<evidence type="ECO:0000313" key="2">
    <source>
        <dbReference type="Proteomes" id="UP000319817"/>
    </source>
</evidence>
<evidence type="ECO:0000313" key="1">
    <source>
        <dbReference type="EMBL" id="QDT08128.1"/>
    </source>
</evidence>
<accession>A0A517NLX9</accession>
<reference evidence="1 2" key="1">
    <citation type="submission" date="2019-02" db="EMBL/GenBank/DDBJ databases">
        <title>Deep-cultivation of Planctomycetes and their phenomic and genomic characterization uncovers novel biology.</title>
        <authorList>
            <person name="Wiegand S."/>
            <person name="Jogler M."/>
            <person name="Boedeker C."/>
            <person name="Pinto D."/>
            <person name="Vollmers J."/>
            <person name="Rivas-Marin E."/>
            <person name="Kohn T."/>
            <person name="Peeters S.H."/>
            <person name="Heuer A."/>
            <person name="Rast P."/>
            <person name="Oberbeckmann S."/>
            <person name="Bunk B."/>
            <person name="Jeske O."/>
            <person name="Meyerdierks A."/>
            <person name="Storesund J.E."/>
            <person name="Kallscheuer N."/>
            <person name="Luecker S."/>
            <person name="Lage O.M."/>
            <person name="Pohl T."/>
            <person name="Merkel B.J."/>
            <person name="Hornburger P."/>
            <person name="Mueller R.-W."/>
            <person name="Bruemmer F."/>
            <person name="Labrenz M."/>
            <person name="Spormann A.M."/>
            <person name="Op den Camp H."/>
            <person name="Overmann J."/>
            <person name="Amann R."/>
            <person name="Jetten M.S.M."/>
            <person name="Mascher T."/>
            <person name="Medema M.H."/>
            <person name="Devos D.P."/>
            <person name="Kaster A.-K."/>
            <person name="Ovreas L."/>
            <person name="Rohde M."/>
            <person name="Galperin M.Y."/>
            <person name="Jogler C."/>
        </authorList>
    </citation>
    <scope>NUCLEOTIDE SEQUENCE [LARGE SCALE GENOMIC DNA]</scope>
    <source>
        <strain evidence="1 2">K23_9</strain>
    </source>
</reference>
<name>A0A517NLX9_9BACT</name>
<dbReference type="AlphaFoldDB" id="A0A517NLX9"/>
<dbReference type="Proteomes" id="UP000319817">
    <property type="component" value="Chromosome"/>
</dbReference>
<keyword evidence="2" id="KW-1185">Reference proteome</keyword>
<dbReference type="RefSeq" id="WP_419189493.1">
    <property type="nucleotide sequence ID" value="NZ_CP036526.1"/>
</dbReference>
<protein>
    <submittedName>
        <fullName evidence="1">Uncharacterized protein</fullName>
    </submittedName>
</protein>
<gene>
    <name evidence="1" type="ORF">K239x_00600</name>
</gene>
<organism evidence="1 2">
    <name type="scientific">Stieleria marina</name>
    <dbReference type="NCBI Taxonomy" id="1930275"/>
    <lineage>
        <taxon>Bacteria</taxon>
        <taxon>Pseudomonadati</taxon>
        <taxon>Planctomycetota</taxon>
        <taxon>Planctomycetia</taxon>
        <taxon>Pirellulales</taxon>
        <taxon>Pirellulaceae</taxon>
        <taxon>Stieleria</taxon>
    </lineage>
</organism>
<proteinExistence type="predicted"/>
<sequence length="58" mass="6289">MIAAWSGSLLGRGATTSVKRTDVSRTNFPPTNKRIRENNIVSGEENAGKRCSLLRLAS</sequence>